<dbReference type="GO" id="GO:0003677">
    <property type="term" value="F:DNA binding"/>
    <property type="evidence" value="ECO:0007669"/>
    <property type="project" value="UniProtKB-KW"/>
</dbReference>
<dbReference type="Proteomes" id="UP000238392">
    <property type="component" value="Unassembled WGS sequence"/>
</dbReference>
<evidence type="ECO:0000256" key="3">
    <source>
        <dbReference type="ARBA" id="ARBA00023163"/>
    </source>
</evidence>
<evidence type="ECO:0000256" key="2">
    <source>
        <dbReference type="ARBA" id="ARBA00023125"/>
    </source>
</evidence>
<dbReference type="InterPro" id="IPR028978">
    <property type="entry name" value="Chorismate_lyase_/UTRA_dom_sf"/>
</dbReference>
<dbReference type="AlphaFoldDB" id="A0A2T0WRQ6"/>
<keyword evidence="2" id="KW-0238">DNA-binding</keyword>
<keyword evidence="3" id="KW-0804">Transcription</keyword>
<sequence>MTRSTVWNSIAATLGQEIAAGHYPEGTKLPTEAELAARFGVNRHTVRRALTDMAERGLVRSRRGSGVFVETAPTEYPLGRRVRFHQNIRASGRTPARKMLRLEERPCDANEAEALGLTTGDPVLICEGLSLSSDTPLAQFVSIFPIARLEGLKEALAEIPSVTEALRRVGVEDYVRRDTRVTAELASAGQAALLGLREGAPLLRTVSLNTTLDGTPIERGITCWAGDRVALTLAND</sequence>
<gene>
    <name evidence="5" type="ORF">CLV74_10657</name>
</gene>
<dbReference type="SUPFAM" id="SSF64288">
    <property type="entry name" value="Chorismate lyase-like"/>
    <property type="match status" value="1"/>
</dbReference>
<dbReference type="GO" id="GO:0003700">
    <property type="term" value="F:DNA-binding transcription factor activity"/>
    <property type="evidence" value="ECO:0007669"/>
    <property type="project" value="InterPro"/>
</dbReference>
<protein>
    <submittedName>
        <fullName evidence="5">GntR family phosphonate transport system transcriptional regulator</fullName>
    </submittedName>
</protein>
<dbReference type="Gene3D" id="3.40.1410.10">
    <property type="entry name" value="Chorismate lyase-like"/>
    <property type="match status" value="1"/>
</dbReference>
<dbReference type="InterPro" id="IPR036388">
    <property type="entry name" value="WH-like_DNA-bd_sf"/>
</dbReference>
<dbReference type="EMBL" id="PVTQ01000006">
    <property type="protein sequence ID" value="PRY89355.1"/>
    <property type="molecule type" value="Genomic_DNA"/>
</dbReference>
<dbReference type="CDD" id="cd07377">
    <property type="entry name" value="WHTH_GntR"/>
    <property type="match status" value="1"/>
</dbReference>
<dbReference type="GO" id="GO:0045892">
    <property type="term" value="P:negative regulation of DNA-templated transcription"/>
    <property type="evidence" value="ECO:0007669"/>
    <property type="project" value="TreeGrafter"/>
</dbReference>
<dbReference type="InterPro" id="IPR012702">
    <property type="entry name" value="CP_lyase_PhnF"/>
</dbReference>
<keyword evidence="6" id="KW-1185">Reference proteome</keyword>
<reference evidence="5 6" key="1">
    <citation type="submission" date="2018-03" db="EMBL/GenBank/DDBJ databases">
        <title>Genomic Encyclopedia of Archaeal and Bacterial Type Strains, Phase II (KMG-II): from individual species to whole genera.</title>
        <authorList>
            <person name="Goeker M."/>
        </authorList>
    </citation>
    <scope>NUCLEOTIDE SEQUENCE [LARGE SCALE GENOMIC DNA]</scope>
    <source>
        <strain evidence="5 6">DSM 100212</strain>
    </source>
</reference>
<evidence type="ECO:0000259" key="4">
    <source>
        <dbReference type="PROSITE" id="PS50949"/>
    </source>
</evidence>
<organism evidence="5 6">
    <name type="scientific">Donghicola tyrosinivorans</name>
    <dbReference type="NCBI Taxonomy" id="1652492"/>
    <lineage>
        <taxon>Bacteria</taxon>
        <taxon>Pseudomonadati</taxon>
        <taxon>Pseudomonadota</taxon>
        <taxon>Alphaproteobacteria</taxon>
        <taxon>Rhodobacterales</taxon>
        <taxon>Roseobacteraceae</taxon>
        <taxon>Donghicola</taxon>
    </lineage>
</organism>
<dbReference type="NCBIfam" id="TIGR02325">
    <property type="entry name" value="C_P_lyase_phnF"/>
    <property type="match status" value="1"/>
</dbReference>
<dbReference type="InterPro" id="IPR036390">
    <property type="entry name" value="WH_DNA-bd_sf"/>
</dbReference>
<dbReference type="Pfam" id="PF00392">
    <property type="entry name" value="GntR"/>
    <property type="match status" value="1"/>
</dbReference>
<dbReference type="Pfam" id="PF07702">
    <property type="entry name" value="UTRA"/>
    <property type="match status" value="1"/>
</dbReference>
<feature type="domain" description="HTH gntR-type" evidence="4">
    <location>
        <begin position="4"/>
        <end position="72"/>
    </location>
</feature>
<comment type="caution">
    <text evidence="5">The sequence shown here is derived from an EMBL/GenBank/DDBJ whole genome shotgun (WGS) entry which is preliminary data.</text>
</comment>
<keyword evidence="1" id="KW-0805">Transcription regulation</keyword>
<dbReference type="SMART" id="SM00866">
    <property type="entry name" value="UTRA"/>
    <property type="match status" value="1"/>
</dbReference>
<dbReference type="SUPFAM" id="SSF46785">
    <property type="entry name" value="Winged helix' DNA-binding domain"/>
    <property type="match status" value="1"/>
</dbReference>
<accession>A0A2T0WRQ6</accession>
<dbReference type="PRINTS" id="PR00035">
    <property type="entry name" value="HTHGNTR"/>
</dbReference>
<dbReference type="PANTHER" id="PTHR44846">
    <property type="entry name" value="MANNOSYL-D-GLYCERATE TRANSPORT/METABOLISM SYSTEM REPRESSOR MNGR-RELATED"/>
    <property type="match status" value="1"/>
</dbReference>
<dbReference type="Gene3D" id="1.10.10.10">
    <property type="entry name" value="Winged helix-like DNA-binding domain superfamily/Winged helix DNA-binding domain"/>
    <property type="match status" value="1"/>
</dbReference>
<proteinExistence type="predicted"/>
<dbReference type="InterPro" id="IPR000524">
    <property type="entry name" value="Tscrpt_reg_HTH_GntR"/>
</dbReference>
<evidence type="ECO:0000313" key="6">
    <source>
        <dbReference type="Proteomes" id="UP000238392"/>
    </source>
</evidence>
<evidence type="ECO:0000313" key="5">
    <source>
        <dbReference type="EMBL" id="PRY89355.1"/>
    </source>
</evidence>
<evidence type="ECO:0000256" key="1">
    <source>
        <dbReference type="ARBA" id="ARBA00023015"/>
    </source>
</evidence>
<name>A0A2T0WRQ6_9RHOB</name>
<dbReference type="PANTHER" id="PTHR44846:SF1">
    <property type="entry name" value="MANNOSYL-D-GLYCERATE TRANSPORT_METABOLISM SYSTEM REPRESSOR MNGR-RELATED"/>
    <property type="match status" value="1"/>
</dbReference>
<dbReference type="InterPro" id="IPR050679">
    <property type="entry name" value="Bact_HTH_transcr_reg"/>
</dbReference>
<dbReference type="RefSeq" id="WP_106264376.1">
    <property type="nucleotide sequence ID" value="NZ_PVTQ01000006.1"/>
</dbReference>
<dbReference type="SMART" id="SM00345">
    <property type="entry name" value="HTH_GNTR"/>
    <property type="match status" value="1"/>
</dbReference>
<dbReference type="PROSITE" id="PS50949">
    <property type="entry name" value="HTH_GNTR"/>
    <property type="match status" value="1"/>
</dbReference>
<dbReference type="OrthoDB" id="9800645at2"/>
<dbReference type="InterPro" id="IPR011663">
    <property type="entry name" value="UTRA"/>
</dbReference>